<evidence type="ECO:0000256" key="1">
    <source>
        <dbReference type="SAM" id="MobiDB-lite"/>
    </source>
</evidence>
<proteinExistence type="predicted"/>
<reference evidence="3 4" key="1">
    <citation type="journal article" date="2015" name="Genome Biol. Evol.">
        <title>Comparative Genomics of a Bacterivorous Green Alga Reveals Evolutionary Causalities and Consequences of Phago-Mixotrophic Mode of Nutrition.</title>
        <authorList>
            <person name="Burns J.A."/>
            <person name="Paasch A."/>
            <person name="Narechania A."/>
            <person name="Kim E."/>
        </authorList>
    </citation>
    <scope>NUCLEOTIDE SEQUENCE [LARGE SCALE GENOMIC DNA]</scope>
    <source>
        <strain evidence="3 4">PLY_AMNH</strain>
    </source>
</reference>
<protein>
    <recommendedName>
        <fullName evidence="2">Rho termination factor-like N-terminal domain-containing protein</fullName>
    </recommendedName>
</protein>
<feature type="domain" description="Rho termination factor-like N-terminal" evidence="2">
    <location>
        <begin position="153"/>
        <end position="195"/>
    </location>
</feature>
<comment type="caution">
    <text evidence="3">The sequence shown here is derived from an EMBL/GenBank/DDBJ whole genome shotgun (WGS) entry which is preliminary data.</text>
</comment>
<organism evidence="3 4">
    <name type="scientific">Cymbomonas tetramitiformis</name>
    <dbReference type="NCBI Taxonomy" id="36881"/>
    <lineage>
        <taxon>Eukaryota</taxon>
        <taxon>Viridiplantae</taxon>
        <taxon>Chlorophyta</taxon>
        <taxon>Pyramimonadophyceae</taxon>
        <taxon>Pyramimonadales</taxon>
        <taxon>Pyramimonadaceae</taxon>
        <taxon>Cymbomonas</taxon>
    </lineage>
</organism>
<accession>A0AAE0L963</accession>
<dbReference type="Pfam" id="PF07498">
    <property type="entry name" value="Rho_N"/>
    <property type="match status" value="1"/>
</dbReference>
<dbReference type="SMART" id="SM00959">
    <property type="entry name" value="Rho_N"/>
    <property type="match status" value="1"/>
</dbReference>
<dbReference type="EMBL" id="LGRX02006394">
    <property type="protein sequence ID" value="KAK3276766.1"/>
    <property type="molecule type" value="Genomic_DNA"/>
</dbReference>
<feature type="compositionally biased region" description="Low complexity" evidence="1">
    <location>
        <begin position="47"/>
        <end position="62"/>
    </location>
</feature>
<feature type="region of interest" description="Disordered" evidence="1">
    <location>
        <begin position="29"/>
        <end position="91"/>
    </location>
</feature>
<dbReference type="AlphaFoldDB" id="A0AAE0L963"/>
<gene>
    <name evidence="3" type="ORF">CYMTET_15186</name>
</gene>
<dbReference type="InterPro" id="IPR011112">
    <property type="entry name" value="Rho-like_N"/>
</dbReference>
<dbReference type="GO" id="GO:0006353">
    <property type="term" value="P:DNA-templated transcription termination"/>
    <property type="evidence" value="ECO:0007669"/>
    <property type="project" value="InterPro"/>
</dbReference>
<name>A0AAE0L963_9CHLO</name>
<evidence type="ECO:0000259" key="2">
    <source>
        <dbReference type="SMART" id="SM00959"/>
    </source>
</evidence>
<evidence type="ECO:0000313" key="3">
    <source>
        <dbReference type="EMBL" id="KAK3276766.1"/>
    </source>
</evidence>
<dbReference type="Proteomes" id="UP001190700">
    <property type="component" value="Unassembled WGS sequence"/>
</dbReference>
<feature type="compositionally biased region" description="Basic and acidic residues" evidence="1">
    <location>
        <begin position="68"/>
        <end position="91"/>
    </location>
</feature>
<keyword evidence="4" id="KW-1185">Reference proteome</keyword>
<sequence length="195" mass="22288">MKSYTINSYQTTLLPADEAFVGHRYLRLPQQSRQDPNEEIRKGVQGGASAAASRGRSKAVVSFARQPGRRDRDRAREGSCRGDKASKERRPSEVVIEDAVKLSIQAASQLATCFLEGVEEKAREDEERRVLQVLREEAKQDLAELEAWDRRFALRCVKRPELLQIAKESGLRRYSRLRKAQLIEMIENSWNDADD</sequence>
<evidence type="ECO:0000313" key="4">
    <source>
        <dbReference type="Proteomes" id="UP001190700"/>
    </source>
</evidence>